<comment type="caution">
    <text evidence="2">The sequence shown here is derived from an EMBL/GenBank/DDBJ whole genome shotgun (WGS) entry which is preliminary data.</text>
</comment>
<dbReference type="HOGENOM" id="CLU_1482483_0_0_1"/>
<keyword evidence="1" id="KW-0472">Membrane</keyword>
<dbReference type="AlphaFoldDB" id="A0A0A2KKW9"/>
<proteinExistence type="predicted"/>
<dbReference type="Proteomes" id="UP000030104">
    <property type="component" value="Unassembled WGS sequence"/>
</dbReference>
<dbReference type="EMBL" id="JQGA01001280">
    <property type="protein sequence ID" value="KGO67536.1"/>
    <property type="molecule type" value="Genomic_DNA"/>
</dbReference>
<dbReference type="PhylomeDB" id="A0A0A2KKW9"/>
<protein>
    <submittedName>
        <fullName evidence="2">Uncharacterized protein</fullName>
    </submittedName>
</protein>
<gene>
    <name evidence="2" type="ORF">PITC_094610</name>
</gene>
<reference evidence="2 3" key="1">
    <citation type="journal article" date="2015" name="Mol. Plant Microbe Interact.">
        <title>Genome, transcriptome, and functional analyses of Penicillium expansum provide new insights into secondary metabolism and pathogenicity.</title>
        <authorList>
            <person name="Ballester A.R."/>
            <person name="Marcet-Houben M."/>
            <person name="Levin E."/>
            <person name="Sela N."/>
            <person name="Selma-Lazaro C."/>
            <person name="Carmona L."/>
            <person name="Wisniewski M."/>
            <person name="Droby S."/>
            <person name="Gonzalez-Candelas L."/>
            <person name="Gabaldon T."/>
        </authorList>
    </citation>
    <scope>NUCLEOTIDE SEQUENCE [LARGE SCALE GENOMIC DNA]</scope>
    <source>
        <strain evidence="2 3">PHI-1</strain>
    </source>
</reference>
<evidence type="ECO:0000313" key="2">
    <source>
        <dbReference type="EMBL" id="KGO67536.1"/>
    </source>
</evidence>
<dbReference type="STRING" id="40296.A0A0A2KKW9"/>
<keyword evidence="1" id="KW-1133">Transmembrane helix</keyword>
<evidence type="ECO:0000256" key="1">
    <source>
        <dbReference type="SAM" id="Phobius"/>
    </source>
</evidence>
<sequence>MPQNAGGAMIRMGLAILFLFIPWLVISGLSSATARFVIILRGRAQSNLATLSEAVLDIKFQSLLDDVLEGMVIVALISALFSFFGIVLVIHPTWLREDRKYRLYYGCTQLIVGLVALFLGDYVYSHVHAFQTSFELFDSEGYIPHPTSQPTVANIGARKDFSTNKVRLRPQGSAELAVGIDI</sequence>
<feature type="transmembrane region" description="Helical" evidence="1">
    <location>
        <begin position="70"/>
        <end position="91"/>
    </location>
</feature>
<accession>A0A0A2KKW9</accession>
<keyword evidence="3" id="KW-1185">Reference proteome</keyword>
<feature type="transmembrane region" description="Helical" evidence="1">
    <location>
        <begin position="103"/>
        <end position="124"/>
    </location>
</feature>
<name>A0A0A2KKW9_PENIT</name>
<organism evidence="2 3">
    <name type="scientific">Penicillium italicum</name>
    <name type="common">Blue mold</name>
    <dbReference type="NCBI Taxonomy" id="40296"/>
    <lineage>
        <taxon>Eukaryota</taxon>
        <taxon>Fungi</taxon>
        <taxon>Dikarya</taxon>
        <taxon>Ascomycota</taxon>
        <taxon>Pezizomycotina</taxon>
        <taxon>Eurotiomycetes</taxon>
        <taxon>Eurotiomycetidae</taxon>
        <taxon>Eurotiales</taxon>
        <taxon>Aspergillaceae</taxon>
        <taxon>Penicillium</taxon>
    </lineage>
</organism>
<dbReference type="OMA" id="YICIEIV"/>
<keyword evidence="1" id="KW-0812">Transmembrane</keyword>
<evidence type="ECO:0000313" key="3">
    <source>
        <dbReference type="Proteomes" id="UP000030104"/>
    </source>
</evidence>
<dbReference type="OrthoDB" id="3556886at2759"/>